<keyword evidence="1" id="KW-0479">Metal-binding</keyword>
<dbReference type="RefSeq" id="XP_013317103.1">
    <property type="nucleotide sequence ID" value="XM_013461649.1"/>
</dbReference>
<dbReference type="GO" id="GO:0046872">
    <property type="term" value="F:metal ion binding"/>
    <property type="evidence" value="ECO:0007669"/>
    <property type="project" value="UniProtKB-KW"/>
</dbReference>
<gene>
    <name evidence="3" type="ORF">PV05_05177</name>
</gene>
<dbReference type="AlphaFoldDB" id="A0A0D2F947"/>
<organism evidence="3 4">
    <name type="scientific">Exophiala xenobiotica</name>
    <dbReference type="NCBI Taxonomy" id="348802"/>
    <lineage>
        <taxon>Eukaryota</taxon>
        <taxon>Fungi</taxon>
        <taxon>Dikarya</taxon>
        <taxon>Ascomycota</taxon>
        <taxon>Pezizomycotina</taxon>
        <taxon>Eurotiomycetes</taxon>
        <taxon>Chaetothyriomycetidae</taxon>
        <taxon>Chaetothyriales</taxon>
        <taxon>Herpotrichiellaceae</taxon>
        <taxon>Exophiala</taxon>
    </lineage>
</organism>
<dbReference type="EMBL" id="KN847319">
    <property type="protein sequence ID" value="KIW56519.1"/>
    <property type="molecule type" value="Genomic_DNA"/>
</dbReference>
<reference evidence="3 4" key="1">
    <citation type="submission" date="2015-01" db="EMBL/GenBank/DDBJ databases">
        <title>The Genome Sequence of Exophiala xenobiotica CBS118157.</title>
        <authorList>
            <consortium name="The Broad Institute Genomics Platform"/>
            <person name="Cuomo C."/>
            <person name="de Hoog S."/>
            <person name="Gorbushina A."/>
            <person name="Stielow B."/>
            <person name="Teixiera M."/>
            <person name="Abouelleil A."/>
            <person name="Chapman S.B."/>
            <person name="Priest M."/>
            <person name="Young S.K."/>
            <person name="Wortman J."/>
            <person name="Nusbaum C."/>
            <person name="Birren B."/>
        </authorList>
    </citation>
    <scope>NUCLEOTIDE SEQUENCE [LARGE SCALE GENOMIC DNA]</scope>
    <source>
        <strain evidence="3 4">CBS 118157</strain>
    </source>
</reference>
<dbReference type="GeneID" id="25327085"/>
<name>A0A0D2F947_9EURO</name>
<dbReference type="InterPro" id="IPR044528">
    <property type="entry name" value="POD-like_MBL-fold"/>
</dbReference>
<dbReference type="FunFam" id="3.60.15.10:FF:000033">
    <property type="entry name" value="MBL fold metallo-hydrolase"/>
    <property type="match status" value="1"/>
</dbReference>
<proteinExistence type="predicted"/>
<dbReference type="GO" id="GO:0006749">
    <property type="term" value="P:glutathione metabolic process"/>
    <property type="evidence" value="ECO:0007669"/>
    <property type="project" value="InterPro"/>
</dbReference>
<dbReference type="PANTHER" id="PTHR43084">
    <property type="entry name" value="PERSULFIDE DIOXYGENASE ETHE1"/>
    <property type="match status" value="1"/>
</dbReference>
<dbReference type="HOGENOM" id="CLU_030571_6_0_1"/>
<dbReference type="GO" id="GO:0050313">
    <property type="term" value="F:sulfur dioxygenase activity"/>
    <property type="evidence" value="ECO:0007669"/>
    <property type="project" value="InterPro"/>
</dbReference>
<accession>A0A0D2F947</accession>
<dbReference type="Pfam" id="PF00753">
    <property type="entry name" value="Lactamase_B"/>
    <property type="match status" value="1"/>
</dbReference>
<dbReference type="InterPro" id="IPR001279">
    <property type="entry name" value="Metallo-B-lactamas"/>
</dbReference>
<dbReference type="SUPFAM" id="SSF56281">
    <property type="entry name" value="Metallo-hydrolase/oxidoreductase"/>
    <property type="match status" value="1"/>
</dbReference>
<evidence type="ECO:0000256" key="1">
    <source>
        <dbReference type="ARBA" id="ARBA00022723"/>
    </source>
</evidence>
<dbReference type="CDD" id="cd07724">
    <property type="entry name" value="POD-like_MBL-fold"/>
    <property type="match status" value="1"/>
</dbReference>
<dbReference type="STRING" id="348802.A0A0D2F947"/>
<evidence type="ECO:0000259" key="2">
    <source>
        <dbReference type="SMART" id="SM00849"/>
    </source>
</evidence>
<dbReference type="Proteomes" id="UP000054342">
    <property type="component" value="Unassembled WGS sequence"/>
</dbReference>
<evidence type="ECO:0000313" key="4">
    <source>
        <dbReference type="Proteomes" id="UP000054342"/>
    </source>
</evidence>
<evidence type="ECO:0000313" key="3">
    <source>
        <dbReference type="EMBL" id="KIW56519.1"/>
    </source>
</evidence>
<keyword evidence="4" id="KW-1185">Reference proteome</keyword>
<dbReference type="SMART" id="SM00849">
    <property type="entry name" value="Lactamase_B"/>
    <property type="match status" value="1"/>
</dbReference>
<dbReference type="InterPro" id="IPR036866">
    <property type="entry name" value="RibonucZ/Hydroxyglut_hydro"/>
</dbReference>
<dbReference type="GO" id="GO:0070813">
    <property type="term" value="P:hydrogen sulfide metabolic process"/>
    <property type="evidence" value="ECO:0007669"/>
    <property type="project" value="TreeGrafter"/>
</dbReference>
<feature type="domain" description="Metallo-beta-lactamase" evidence="2">
    <location>
        <begin position="123"/>
        <end position="317"/>
    </location>
</feature>
<dbReference type="Gene3D" id="3.60.15.10">
    <property type="entry name" value="Ribonuclease Z/Hydroxyacylglutathione hydrolase-like"/>
    <property type="match status" value="1"/>
</dbReference>
<dbReference type="OrthoDB" id="449487at2759"/>
<protein>
    <recommendedName>
        <fullName evidence="2">Metallo-beta-lactamase domain-containing protein</fullName>
    </recommendedName>
</protein>
<dbReference type="PANTHER" id="PTHR43084:SF1">
    <property type="entry name" value="PERSULFIDE DIOXYGENASE ETHE1, MITOCHONDRIAL"/>
    <property type="match status" value="1"/>
</dbReference>
<dbReference type="InterPro" id="IPR051682">
    <property type="entry name" value="Mito_Persulfide_Diox"/>
</dbReference>
<sequence>MKTFLPHNSVSNSRQTTIGLLLGSHVTVPASIRANSSKKLRPLGQKVLGNAPYSTTAQRPFAITALRQACSKQGTCGRTCSHHNSPGAKFIVSRAGSRAEYATEATVVTGEPEIHPVFQNQTGTWQYVVADPTTSTAVIIDPALDYDPATQTASTQSADSLLALVKEKGYKVDMILETHAHADHLTAASYLRKRLAQEQGQAPHISIGKRIGQVQTLFGQRYGVTAEEYERVFDKLFDDDETFSIGEMKAQAIHLPGHTPDHLGYKIGDNVFCGDSIFHADIGTARCDFPGGSAQDLYNSCQKLLGLGDDVKIWTGHDYPPEGREAPIPWMSVRQHKELNKHIKDGVTKEEFVALRQERDAKLGEPKLLHQSLQMNIRAGHLPKPTVFGQRLLHLPLKLKSKEW</sequence>